<evidence type="ECO:0000313" key="1">
    <source>
        <dbReference type="EMBL" id="KAK4220913.1"/>
    </source>
</evidence>
<evidence type="ECO:0008006" key="3">
    <source>
        <dbReference type="Google" id="ProtNLM"/>
    </source>
</evidence>
<evidence type="ECO:0000313" key="2">
    <source>
        <dbReference type="Proteomes" id="UP001301958"/>
    </source>
</evidence>
<accession>A0AAN7BEF1</accession>
<dbReference type="Proteomes" id="UP001301958">
    <property type="component" value="Unassembled WGS sequence"/>
</dbReference>
<dbReference type="GO" id="GO:0004252">
    <property type="term" value="F:serine-type endopeptidase activity"/>
    <property type="evidence" value="ECO:0007669"/>
    <property type="project" value="InterPro"/>
</dbReference>
<dbReference type="InterPro" id="IPR036852">
    <property type="entry name" value="Peptidase_S8/S53_dom_sf"/>
</dbReference>
<sequence length="158" mass="17566">MAQCIREIYPMSELYIARLDDAPKHESTGSQIFIIASCALKWALAKEVDIISISWTYKRNSNASDSEEAEFAELIRDIVTNRKKPILFCSLPDSWQTVQVHDFAQAGLDGVIRICAAGESGENTESTPPPLWHSLPTKLLRDSICLRTRGTLSISVQG</sequence>
<dbReference type="GO" id="GO:0006508">
    <property type="term" value="P:proteolysis"/>
    <property type="evidence" value="ECO:0007669"/>
    <property type="project" value="InterPro"/>
</dbReference>
<dbReference type="AlphaFoldDB" id="A0AAN7BEF1"/>
<reference evidence="1" key="1">
    <citation type="journal article" date="2023" name="Mol. Phylogenet. Evol.">
        <title>Genome-scale phylogeny and comparative genomics of the fungal order Sordariales.</title>
        <authorList>
            <person name="Hensen N."/>
            <person name="Bonometti L."/>
            <person name="Westerberg I."/>
            <person name="Brannstrom I.O."/>
            <person name="Guillou S."/>
            <person name="Cros-Aarteil S."/>
            <person name="Calhoun S."/>
            <person name="Haridas S."/>
            <person name="Kuo A."/>
            <person name="Mondo S."/>
            <person name="Pangilinan J."/>
            <person name="Riley R."/>
            <person name="LaButti K."/>
            <person name="Andreopoulos B."/>
            <person name="Lipzen A."/>
            <person name="Chen C."/>
            <person name="Yan M."/>
            <person name="Daum C."/>
            <person name="Ng V."/>
            <person name="Clum A."/>
            <person name="Steindorff A."/>
            <person name="Ohm R.A."/>
            <person name="Martin F."/>
            <person name="Silar P."/>
            <person name="Natvig D.O."/>
            <person name="Lalanne C."/>
            <person name="Gautier V."/>
            <person name="Ament-Velasquez S.L."/>
            <person name="Kruys A."/>
            <person name="Hutchinson M.I."/>
            <person name="Powell A.J."/>
            <person name="Barry K."/>
            <person name="Miller A.N."/>
            <person name="Grigoriev I.V."/>
            <person name="Debuchy R."/>
            <person name="Gladieux P."/>
            <person name="Hiltunen Thoren M."/>
            <person name="Johannesson H."/>
        </authorList>
    </citation>
    <scope>NUCLEOTIDE SEQUENCE</scope>
    <source>
        <strain evidence="1">CBS 990.96</strain>
    </source>
</reference>
<dbReference type="SUPFAM" id="SSF52743">
    <property type="entry name" value="Subtilisin-like"/>
    <property type="match status" value="1"/>
</dbReference>
<proteinExistence type="predicted"/>
<keyword evidence="2" id="KW-1185">Reference proteome</keyword>
<gene>
    <name evidence="1" type="ORF">QBC38DRAFT_449629</name>
</gene>
<dbReference type="Gene3D" id="3.40.50.200">
    <property type="entry name" value="Peptidase S8/S53 domain"/>
    <property type="match status" value="1"/>
</dbReference>
<protein>
    <recommendedName>
        <fullName evidence="3">Peptidase S8/S53 domain-containing protein</fullName>
    </recommendedName>
</protein>
<comment type="caution">
    <text evidence="1">The sequence shown here is derived from an EMBL/GenBank/DDBJ whole genome shotgun (WGS) entry which is preliminary data.</text>
</comment>
<dbReference type="EMBL" id="MU865617">
    <property type="protein sequence ID" value="KAK4220913.1"/>
    <property type="molecule type" value="Genomic_DNA"/>
</dbReference>
<reference evidence="1" key="2">
    <citation type="submission" date="2023-05" db="EMBL/GenBank/DDBJ databases">
        <authorList>
            <consortium name="Lawrence Berkeley National Laboratory"/>
            <person name="Steindorff A."/>
            <person name="Hensen N."/>
            <person name="Bonometti L."/>
            <person name="Westerberg I."/>
            <person name="Brannstrom I.O."/>
            <person name="Guillou S."/>
            <person name="Cros-Aarteil S."/>
            <person name="Calhoun S."/>
            <person name="Haridas S."/>
            <person name="Kuo A."/>
            <person name="Mondo S."/>
            <person name="Pangilinan J."/>
            <person name="Riley R."/>
            <person name="Labutti K."/>
            <person name="Andreopoulos B."/>
            <person name="Lipzen A."/>
            <person name="Chen C."/>
            <person name="Yanf M."/>
            <person name="Daum C."/>
            <person name="Ng V."/>
            <person name="Clum A."/>
            <person name="Ohm R."/>
            <person name="Martin F."/>
            <person name="Silar P."/>
            <person name="Natvig D."/>
            <person name="Lalanne C."/>
            <person name="Gautier V."/>
            <person name="Ament-Velasquez S.L."/>
            <person name="Kruys A."/>
            <person name="Hutchinson M.I."/>
            <person name="Powell A.J."/>
            <person name="Barry K."/>
            <person name="Miller A.N."/>
            <person name="Grigoriev I.V."/>
            <person name="Debuchy R."/>
            <person name="Gladieux P."/>
            <person name="Thoren M.H."/>
            <person name="Johannesson H."/>
        </authorList>
    </citation>
    <scope>NUCLEOTIDE SEQUENCE</scope>
    <source>
        <strain evidence="1">CBS 990.96</strain>
    </source>
</reference>
<name>A0AAN7BEF1_9PEZI</name>
<organism evidence="1 2">
    <name type="scientific">Podospora fimiseda</name>
    <dbReference type="NCBI Taxonomy" id="252190"/>
    <lineage>
        <taxon>Eukaryota</taxon>
        <taxon>Fungi</taxon>
        <taxon>Dikarya</taxon>
        <taxon>Ascomycota</taxon>
        <taxon>Pezizomycotina</taxon>
        <taxon>Sordariomycetes</taxon>
        <taxon>Sordariomycetidae</taxon>
        <taxon>Sordariales</taxon>
        <taxon>Podosporaceae</taxon>
        <taxon>Podospora</taxon>
    </lineage>
</organism>